<reference evidence="2" key="1">
    <citation type="submission" date="2023-03" db="EMBL/GenBank/DDBJ databases">
        <title>Massive genome expansion in bonnet fungi (Mycena s.s.) driven by repeated elements and novel gene families across ecological guilds.</title>
        <authorList>
            <consortium name="Lawrence Berkeley National Laboratory"/>
            <person name="Harder C.B."/>
            <person name="Miyauchi S."/>
            <person name="Viragh M."/>
            <person name="Kuo A."/>
            <person name="Thoen E."/>
            <person name="Andreopoulos B."/>
            <person name="Lu D."/>
            <person name="Skrede I."/>
            <person name="Drula E."/>
            <person name="Henrissat B."/>
            <person name="Morin E."/>
            <person name="Kohler A."/>
            <person name="Barry K."/>
            <person name="LaButti K."/>
            <person name="Morin E."/>
            <person name="Salamov A."/>
            <person name="Lipzen A."/>
            <person name="Mereny Z."/>
            <person name="Hegedus B."/>
            <person name="Baldrian P."/>
            <person name="Stursova M."/>
            <person name="Weitz H."/>
            <person name="Taylor A."/>
            <person name="Grigoriev I.V."/>
            <person name="Nagy L.G."/>
            <person name="Martin F."/>
            <person name="Kauserud H."/>
        </authorList>
    </citation>
    <scope>NUCLEOTIDE SEQUENCE</scope>
    <source>
        <strain evidence="2">CBHHK002</strain>
    </source>
</reference>
<evidence type="ECO:0000313" key="2">
    <source>
        <dbReference type="EMBL" id="KAJ7321051.1"/>
    </source>
</evidence>
<comment type="caution">
    <text evidence="2">The sequence shown here is derived from an EMBL/GenBank/DDBJ whole genome shotgun (WGS) entry which is preliminary data.</text>
</comment>
<keyword evidence="3" id="KW-1185">Reference proteome</keyword>
<dbReference type="Proteomes" id="UP001218218">
    <property type="component" value="Unassembled WGS sequence"/>
</dbReference>
<dbReference type="AlphaFoldDB" id="A0AAD7EGZ5"/>
<sequence>MPFRNIDITPASHGSDRRPEAREFWVGTPEFITQSRETEELAALPLNTAETGTLQKVAIEVMEGESKERCRRRSRTWQLISETWQLGAVRIIRTHSYICANSPTYNPIWHFISIPNLSPLPLLRGYPPVPPLVFQLPSGFKL</sequence>
<dbReference type="EMBL" id="JARIHO010000052">
    <property type="protein sequence ID" value="KAJ7321051.1"/>
    <property type="molecule type" value="Genomic_DNA"/>
</dbReference>
<protein>
    <submittedName>
        <fullName evidence="2">Uncharacterized protein</fullName>
    </submittedName>
</protein>
<feature type="region of interest" description="Disordered" evidence="1">
    <location>
        <begin position="1"/>
        <end position="20"/>
    </location>
</feature>
<gene>
    <name evidence="2" type="ORF">DFH08DRAFT_818869</name>
</gene>
<evidence type="ECO:0000313" key="3">
    <source>
        <dbReference type="Proteomes" id="UP001218218"/>
    </source>
</evidence>
<accession>A0AAD7EGZ5</accession>
<organism evidence="2 3">
    <name type="scientific">Mycena albidolilacea</name>
    <dbReference type="NCBI Taxonomy" id="1033008"/>
    <lineage>
        <taxon>Eukaryota</taxon>
        <taxon>Fungi</taxon>
        <taxon>Dikarya</taxon>
        <taxon>Basidiomycota</taxon>
        <taxon>Agaricomycotina</taxon>
        <taxon>Agaricomycetes</taxon>
        <taxon>Agaricomycetidae</taxon>
        <taxon>Agaricales</taxon>
        <taxon>Marasmiineae</taxon>
        <taxon>Mycenaceae</taxon>
        <taxon>Mycena</taxon>
    </lineage>
</organism>
<name>A0AAD7EGZ5_9AGAR</name>
<proteinExistence type="predicted"/>
<evidence type="ECO:0000256" key="1">
    <source>
        <dbReference type="SAM" id="MobiDB-lite"/>
    </source>
</evidence>